<gene>
    <name evidence="2" type="ORF">BO88DRAFT_406341</name>
</gene>
<keyword evidence="3" id="KW-1185">Reference proteome</keyword>
<dbReference type="AlphaFoldDB" id="A0A319BVC9"/>
<dbReference type="Proteomes" id="UP000248405">
    <property type="component" value="Unassembled WGS sequence"/>
</dbReference>
<evidence type="ECO:0000313" key="3">
    <source>
        <dbReference type="Proteomes" id="UP000248405"/>
    </source>
</evidence>
<accession>A0A319BVC9</accession>
<keyword evidence="1" id="KW-1133">Transmembrane helix</keyword>
<sequence>MGYLGALFASSFPFLMLVTYIGIWGISVPGPNGAELVRRRDFSSSKKRASSTEFRGVSKRKNCAQLARNCGK</sequence>
<name>A0A319BVC9_ASPVC</name>
<protein>
    <submittedName>
        <fullName evidence="2">Uncharacterized protein</fullName>
    </submittedName>
</protein>
<feature type="transmembrane region" description="Helical" evidence="1">
    <location>
        <begin position="6"/>
        <end position="30"/>
    </location>
</feature>
<dbReference type="RefSeq" id="XP_025560882.1">
    <property type="nucleotide sequence ID" value="XM_025707127.1"/>
</dbReference>
<organism evidence="2 3">
    <name type="scientific">Aspergillus vadensis (strain CBS 113365 / IMI 142717 / IBT 24658)</name>
    <dbReference type="NCBI Taxonomy" id="1448311"/>
    <lineage>
        <taxon>Eukaryota</taxon>
        <taxon>Fungi</taxon>
        <taxon>Dikarya</taxon>
        <taxon>Ascomycota</taxon>
        <taxon>Pezizomycotina</taxon>
        <taxon>Eurotiomycetes</taxon>
        <taxon>Eurotiomycetidae</taxon>
        <taxon>Eurotiales</taxon>
        <taxon>Aspergillaceae</taxon>
        <taxon>Aspergillus</taxon>
        <taxon>Aspergillus subgen. Circumdati</taxon>
    </lineage>
</organism>
<dbReference type="EMBL" id="KZ821631">
    <property type="protein sequence ID" value="PYH67088.1"/>
    <property type="molecule type" value="Genomic_DNA"/>
</dbReference>
<reference evidence="2" key="1">
    <citation type="submission" date="2016-12" db="EMBL/GenBank/DDBJ databases">
        <title>The genomes of Aspergillus section Nigri reveals drivers in fungal speciation.</title>
        <authorList>
            <consortium name="DOE Joint Genome Institute"/>
            <person name="Vesth T.C."/>
            <person name="Nybo J."/>
            <person name="Theobald S."/>
            <person name="Brandl J."/>
            <person name="Frisvad J.C."/>
            <person name="Nielsen K.F."/>
            <person name="Lyhne E.K."/>
            <person name="Kogle M.E."/>
            <person name="Kuo A."/>
            <person name="Riley R."/>
            <person name="Clum A."/>
            <person name="Nolan M."/>
            <person name="Lipzen A."/>
            <person name="Salamov A."/>
            <person name="Henrissat B."/>
            <person name="Wiebenga A."/>
            <person name="De Vries R.P."/>
            <person name="Grigoriev I.V."/>
            <person name="Mortensen U.H."/>
            <person name="Andersen M.R."/>
            <person name="Baker S.E."/>
        </authorList>
    </citation>
    <scope>NUCLEOTIDE SEQUENCE [LARGE SCALE GENOMIC DNA]</scope>
    <source>
        <strain evidence="2">CBS 113365</strain>
    </source>
</reference>
<evidence type="ECO:0000256" key="1">
    <source>
        <dbReference type="SAM" id="Phobius"/>
    </source>
</evidence>
<keyword evidence="1" id="KW-0812">Transmembrane</keyword>
<dbReference type="GeneID" id="37211719"/>
<keyword evidence="1" id="KW-0472">Membrane</keyword>
<proteinExistence type="predicted"/>
<evidence type="ECO:0000313" key="2">
    <source>
        <dbReference type="EMBL" id="PYH67088.1"/>
    </source>
</evidence>